<dbReference type="Gene3D" id="3.30.70.1520">
    <property type="entry name" value="Heterotetrameric sarcosine oxidase"/>
    <property type="match status" value="1"/>
</dbReference>
<reference evidence="1 2" key="1">
    <citation type="submission" date="2018-12" db="EMBL/GenBank/DDBJ databases">
        <title>Complete genome sequencing of Tabrizicola sp. K13M18.</title>
        <authorList>
            <person name="Bae J.-W."/>
        </authorList>
    </citation>
    <scope>NUCLEOTIDE SEQUENCE [LARGE SCALE GENOMIC DNA]</scope>
    <source>
        <strain evidence="1 2">K13M18</strain>
    </source>
</reference>
<dbReference type="Gene3D" id="3.30.1360.120">
    <property type="entry name" value="Probable tRNA modification gtpase trme, domain 1"/>
    <property type="match status" value="1"/>
</dbReference>
<dbReference type="AlphaFoldDB" id="A0A3S8UC17"/>
<gene>
    <name evidence="1" type="ORF">EI545_08540</name>
</gene>
<accession>A0A3S8UC17</accession>
<organism evidence="1 2">
    <name type="scientific">Tabrizicola piscis</name>
    <dbReference type="NCBI Taxonomy" id="2494374"/>
    <lineage>
        <taxon>Bacteria</taxon>
        <taxon>Pseudomonadati</taxon>
        <taxon>Pseudomonadota</taxon>
        <taxon>Alphaproteobacteria</taxon>
        <taxon>Rhodobacterales</taxon>
        <taxon>Paracoccaceae</taxon>
        <taxon>Tabrizicola</taxon>
    </lineage>
</organism>
<sequence>MTALGADAAQTVAIGPLVVTERFDVALASVAARRGRDLATAASAAGVPLPGPGRHQSAAPYSAFWVAPEMWFVEAPFASHEDIVALLKAAFGDAASITEQTDAWVILDLAAPDLAPVLERLCNVDFRAVPDGYATRTVIDHLGCYLVKHGPGAARVLGPRSSAASLLHAVEVAAAAAF</sequence>
<evidence type="ECO:0000313" key="1">
    <source>
        <dbReference type="EMBL" id="AZL61088.1"/>
    </source>
</evidence>
<dbReference type="OrthoDB" id="7356349at2"/>
<keyword evidence="2" id="KW-1185">Reference proteome</keyword>
<protein>
    <submittedName>
        <fullName evidence="1">Sarcosine oxidase subunit gamma</fullName>
    </submittedName>
</protein>
<dbReference type="SUPFAM" id="SSF103025">
    <property type="entry name" value="Folate-binding domain"/>
    <property type="match status" value="1"/>
</dbReference>
<proteinExistence type="predicted"/>
<evidence type="ECO:0000313" key="2">
    <source>
        <dbReference type="Proteomes" id="UP000282002"/>
    </source>
</evidence>
<dbReference type="Proteomes" id="UP000282002">
    <property type="component" value="Chromosome"/>
</dbReference>
<dbReference type="InterPro" id="IPR027266">
    <property type="entry name" value="TrmE/GcvT-like"/>
</dbReference>
<dbReference type="EMBL" id="CP034328">
    <property type="protein sequence ID" value="AZL61088.1"/>
    <property type="molecule type" value="Genomic_DNA"/>
</dbReference>
<dbReference type="KEGG" id="taw:EI545_08540"/>
<name>A0A3S8UC17_9RHOB</name>